<proteinExistence type="inferred from homology"/>
<dbReference type="RefSeq" id="WP_208232208.1">
    <property type="nucleotide sequence ID" value="NZ_JAGEVG010000002.1"/>
</dbReference>
<evidence type="ECO:0000256" key="4">
    <source>
        <dbReference type="ARBA" id="ARBA00022679"/>
    </source>
</evidence>
<evidence type="ECO:0000256" key="6">
    <source>
        <dbReference type="ARBA" id="ARBA00049183"/>
    </source>
</evidence>
<dbReference type="Gene3D" id="3.40.50.2000">
    <property type="entry name" value="Glycogen Phosphorylase B"/>
    <property type="match status" value="1"/>
</dbReference>
<dbReference type="Gene3D" id="3.40.50.11720">
    <property type="entry name" value="3-Deoxy-D-manno-octulosonic-acid transferase, N-terminal domain"/>
    <property type="match status" value="1"/>
</dbReference>
<evidence type="ECO:0000313" key="10">
    <source>
        <dbReference type="Proteomes" id="UP000681315"/>
    </source>
</evidence>
<evidence type="ECO:0000256" key="7">
    <source>
        <dbReference type="RuleBase" id="RU365103"/>
    </source>
</evidence>
<dbReference type="InterPro" id="IPR007507">
    <property type="entry name" value="Glycos_transf_N"/>
</dbReference>
<keyword evidence="10" id="KW-1185">Reference proteome</keyword>
<dbReference type="InterPro" id="IPR038107">
    <property type="entry name" value="Glycos_transf_N_sf"/>
</dbReference>
<evidence type="ECO:0000256" key="5">
    <source>
        <dbReference type="ARBA" id="ARBA00031445"/>
    </source>
</evidence>
<comment type="subcellular location">
    <subcellularLocation>
        <location evidence="7">Cell membrane</location>
    </subcellularLocation>
</comment>
<keyword evidence="7" id="KW-0472">Membrane</keyword>
<dbReference type="InterPro" id="IPR039901">
    <property type="entry name" value="Kdotransferase"/>
</dbReference>
<keyword evidence="7" id="KW-1133">Transmembrane helix</keyword>
<keyword evidence="7" id="KW-1003">Cell membrane</keyword>
<dbReference type="Pfam" id="PF04413">
    <property type="entry name" value="Glycos_transf_N"/>
    <property type="match status" value="1"/>
</dbReference>
<organism evidence="9 10">
    <name type="scientific">Gelidibacter pelagius</name>
    <dbReference type="NCBI Taxonomy" id="2819985"/>
    <lineage>
        <taxon>Bacteria</taxon>
        <taxon>Pseudomonadati</taxon>
        <taxon>Bacteroidota</taxon>
        <taxon>Flavobacteriia</taxon>
        <taxon>Flavobacteriales</taxon>
        <taxon>Flavobacteriaceae</taxon>
        <taxon>Gelidibacter</taxon>
    </lineage>
</organism>
<gene>
    <name evidence="9" type="ORF">J4051_02705</name>
</gene>
<comment type="catalytic activity">
    <reaction evidence="6 7">
        <text>lipid IVA (E. coli) + CMP-3-deoxy-beta-D-manno-octulosonate = alpha-Kdo-(2-&gt;6)-lipid IVA (E. coli) + CMP + H(+)</text>
        <dbReference type="Rhea" id="RHEA:28066"/>
        <dbReference type="ChEBI" id="CHEBI:15378"/>
        <dbReference type="ChEBI" id="CHEBI:58603"/>
        <dbReference type="ChEBI" id="CHEBI:60364"/>
        <dbReference type="ChEBI" id="CHEBI:60377"/>
        <dbReference type="ChEBI" id="CHEBI:85987"/>
        <dbReference type="EC" id="2.4.99.12"/>
    </reaction>
</comment>
<evidence type="ECO:0000256" key="1">
    <source>
        <dbReference type="ARBA" id="ARBA00004713"/>
    </source>
</evidence>
<evidence type="ECO:0000259" key="8">
    <source>
        <dbReference type="Pfam" id="PF04413"/>
    </source>
</evidence>
<protein>
    <recommendedName>
        <fullName evidence="3 7">3-deoxy-D-manno-octulosonic acid transferase</fullName>
        <shortName evidence="7">Kdo transferase</shortName>
        <ecNumber evidence="2 7">2.4.99.12</ecNumber>
    </recommendedName>
    <alternativeName>
        <fullName evidence="5 7">Lipid IV(A) 3-deoxy-D-manno-octulosonic acid transferase</fullName>
    </alternativeName>
</protein>
<feature type="transmembrane region" description="Helical" evidence="7">
    <location>
        <begin position="6"/>
        <end position="23"/>
    </location>
</feature>
<name>A0ABS3SQC8_9FLAO</name>
<dbReference type="SUPFAM" id="SSF53756">
    <property type="entry name" value="UDP-Glycosyltransferase/glycogen phosphorylase"/>
    <property type="match status" value="1"/>
</dbReference>
<keyword evidence="7" id="KW-0448">Lipopolysaccharide biosynthesis</keyword>
<dbReference type="PANTHER" id="PTHR42755:SF1">
    <property type="entry name" value="3-DEOXY-D-MANNO-OCTULOSONIC ACID TRANSFERASE, MITOCHONDRIAL-RELATED"/>
    <property type="match status" value="1"/>
</dbReference>
<dbReference type="GO" id="GO:0016740">
    <property type="term" value="F:transferase activity"/>
    <property type="evidence" value="ECO:0007669"/>
    <property type="project" value="UniProtKB-KW"/>
</dbReference>
<comment type="caution">
    <text evidence="9">The sequence shown here is derived from an EMBL/GenBank/DDBJ whole genome shotgun (WGS) entry which is preliminary data.</text>
</comment>
<comment type="pathway">
    <text evidence="1 7">Bacterial outer membrane biogenesis; LPS core biosynthesis.</text>
</comment>
<dbReference type="Proteomes" id="UP000681315">
    <property type="component" value="Unassembled WGS sequence"/>
</dbReference>
<keyword evidence="4 7" id="KW-0808">Transferase</keyword>
<evidence type="ECO:0000313" key="9">
    <source>
        <dbReference type="EMBL" id="MBO3097162.1"/>
    </source>
</evidence>
<comment type="similarity">
    <text evidence="7">Belongs to the glycosyltransferase group 1 family.</text>
</comment>
<dbReference type="EC" id="2.4.99.12" evidence="2 7"/>
<dbReference type="PANTHER" id="PTHR42755">
    <property type="entry name" value="3-DEOXY-MANNO-OCTULOSONATE CYTIDYLYLTRANSFERASE"/>
    <property type="match status" value="1"/>
</dbReference>
<accession>A0ABS3SQC8</accession>
<evidence type="ECO:0000256" key="2">
    <source>
        <dbReference type="ARBA" id="ARBA00012621"/>
    </source>
</evidence>
<feature type="domain" description="3-deoxy-D-manno-octulosonic-acid transferase N-terminal" evidence="8">
    <location>
        <begin position="41"/>
        <end position="206"/>
    </location>
</feature>
<sequence>MNSLYNIALYIAGFILEILAFFNKKIKLGVEGRSKTFKILEEHLSNHDQTFWFHCASLGEYEQGLPIFKQLRTENPHHKIVLTFFSPSGYEIRKNTEIADVVVYLPMDTKSNTKRFVKLVNPELTIFVKYEIWPNYLNELKKQDLRAILISAVFRKEQSYFKFYGGMMQNALRTFEHIFVQDESSKNLLNSNHFDNVTVAGDTRYDRVSDQLLQDNKLSFIEDFVDGKLCVVLGSSWPEDEALFIAYINSITSDDVKFIIAPHNIKSNQIAHFVSQLNKKTVLFSEKNIKTLSEFEVFIVDTIGILSKIYSYANIAYVGGAMGKTGLHNILEPAVFGVPIIIGKNYKKFPEAFQMIANGGVMSIKNKEELQASLNRLLKNSEERIALGDLNSTFINKNKGAVIQIMSYIRK</sequence>
<reference evidence="9 10" key="1">
    <citation type="submission" date="2021-03" db="EMBL/GenBank/DDBJ databases">
        <title>Gelidibacter sp. nov., isolated from costal sediment.</title>
        <authorList>
            <person name="Lun K.-Y."/>
        </authorList>
    </citation>
    <scope>NUCLEOTIDE SEQUENCE [LARGE SCALE GENOMIC DNA]</scope>
    <source>
        <strain evidence="9 10">DF109</strain>
    </source>
</reference>
<comment type="function">
    <text evidence="7">Involved in lipopolysaccharide (LPS) biosynthesis. Catalyzes the transfer of 3-deoxy-D-manno-octulosonate (Kdo) residue(s) from CMP-Kdo to lipid IV(A), the tetraacyldisaccharide-1,4'-bisphosphate precursor of lipid A.</text>
</comment>
<dbReference type="EMBL" id="JAGEVG010000002">
    <property type="protein sequence ID" value="MBO3097162.1"/>
    <property type="molecule type" value="Genomic_DNA"/>
</dbReference>
<evidence type="ECO:0000256" key="3">
    <source>
        <dbReference type="ARBA" id="ARBA00019077"/>
    </source>
</evidence>
<keyword evidence="7" id="KW-0812">Transmembrane</keyword>